<keyword evidence="4 6" id="KW-0450">Lipoyl</keyword>
<dbReference type="Gene3D" id="4.10.320.10">
    <property type="entry name" value="E3-binding domain"/>
    <property type="match status" value="1"/>
</dbReference>
<dbReference type="InterPro" id="IPR011053">
    <property type="entry name" value="Single_hybrid_motif"/>
</dbReference>
<dbReference type="Gene3D" id="3.30.559.10">
    <property type="entry name" value="Chloramphenicol acetyltransferase-like domain"/>
    <property type="match status" value="1"/>
</dbReference>
<dbReference type="RefSeq" id="WP_345415357.1">
    <property type="nucleotide sequence ID" value="NZ_BAABHO010000019.1"/>
</dbReference>
<keyword evidence="5 6" id="KW-0012">Acyltransferase</keyword>
<evidence type="ECO:0000256" key="7">
    <source>
        <dbReference type="SAM" id="MobiDB-lite"/>
    </source>
</evidence>
<evidence type="ECO:0000256" key="1">
    <source>
        <dbReference type="ARBA" id="ARBA00001938"/>
    </source>
</evidence>
<feature type="region of interest" description="Disordered" evidence="7">
    <location>
        <begin position="75"/>
        <end position="102"/>
    </location>
</feature>
<dbReference type="PROSITE" id="PS50968">
    <property type="entry name" value="BIOTINYL_LIPOYL"/>
    <property type="match status" value="1"/>
</dbReference>
<dbReference type="PANTHER" id="PTHR43178:SF5">
    <property type="entry name" value="LIPOAMIDE ACYLTRANSFERASE COMPONENT OF BRANCHED-CHAIN ALPHA-KETO ACID DEHYDROGENASE COMPLEX, MITOCHONDRIAL"/>
    <property type="match status" value="1"/>
</dbReference>
<evidence type="ECO:0000256" key="4">
    <source>
        <dbReference type="ARBA" id="ARBA00022823"/>
    </source>
</evidence>
<dbReference type="PANTHER" id="PTHR43178">
    <property type="entry name" value="DIHYDROLIPOAMIDE ACETYLTRANSFERASE COMPONENT OF PYRUVATE DEHYDROGENASE COMPLEX"/>
    <property type="match status" value="1"/>
</dbReference>
<evidence type="ECO:0000256" key="3">
    <source>
        <dbReference type="ARBA" id="ARBA00022679"/>
    </source>
</evidence>
<dbReference type="EC" id="2.3.1.-" evidence="6"/>
<sequence length="421" mass="43140">MPSLGADMDEGTVVEWSVAPGDEVHRGDLIAAVETEKSVIDVECFEDGVVEALLVPVGAKVAVGTPLAVIGTDGAPAPSAPSAPSVPAEVPAPDGPPLPRATPPVRRFAERLGVDTGDLAGTGPHGTVTHADVRAATRPAPAASPAGGRLRVTPYARRLAAERGTPVEDLHPGTADGVVRGRDVPAAPPAPSAPRAATRAGADGMRAAIAARMTRSLTIPQYHVDAVLEVGAALDRLRELNRRAAVSARIVPAALFLHAVARAARRVPELNGHWVDGAPVPATSVDVGVVVSLRGGGLLVPTIPAADELALPDLMTALREVVERARAGRLRSSDTADAGLTVSDLGDTGGHAVHGRIFPPQVALVGLGAVVARPWADGDLLGVRPTVTTTLTGDHRATDGVVGGRFLHAVDDVLHDLEEWS</sequence>
<accession>A0ABP9B5H6</accession>
<dbReference type="InterPro" id="IPR003016">
    <property type="entry name" value="2-oxoA_DH_lipoyl-BS"/>
</dbReference>
<evidence type="ECO:0000256" key="2">
    <source>
        <dbReference type="ARBA" id="ARBA00007317"/>
    </source>
</evidence>
<dbReference type="CDD" id="cd06849">
    <property type="entry name" value="lipoyl_domain"/>
    <property type="match status" value="1"/>
</dbReference>
<evidence type="ECO:0000259" key="9">
    <source>
        <dbReference type="PROSITE" id="PS51826"/>
    </source>
</evidence>
<dbReference type="InterPro" id="IPR050743">
    <property type="entry name" value="2-oxoacid_DH_E2_comp"/>
</dbReference>
<dbReference type="Gene3D" id="2.40.50.100">
    <property type="match status" value="1"/>
</dbReference>
<evidence type="ECO:0000313" key="10">
    <source>
        <dbReference type="EMBL" id="GAA4790899.1"/>
    </source>
</evidence>
<evidence type="ECO:0000256" key="6">
    <source>
        <dbReference type="RuleBase" id="RU003423"/>
    </source>
</evidence>
<organism evidence="10 11">
    <name type="scientific">Actinomycetospora chlora</name>
    <dbReference type="NCBI Taxonomy" id="663608"/>
    <lineage>
        <taxon>Bacteria</taxon>
        <taxon>Bacillati</taxon>
        <taxon>Actinomycetota</taxon>
        <taxon>Actinomycetes</taxon>
        <taxon>Pseudonocardiales</taxon>
        <taxon>Pseudonocardiaceae</taxon>
        <taxon>Actinomycetospora</taxon>
    </lineage>
</organism>
<dbReference type="Pfam" id="PF00198">
    <property type="entry name" value="2-oxoacid_dh"/>
    <property type="match status" value="1"/>
</dbReference>
<dbReference type="InterPro" id="IPR000089">
    <property type="entry name" value="Biotin_lipoyl"/>
</dbReference>
<reference evidence="11" key="1">
    <citation type="journal article" date="2019" name="Int. J. Syst. Evol. Microbiol.">
        <title>The Global Catalogue of Microorganisms (GCM) 10K type strain sequencing project: providing services to taxonomists for standard genome sequencing and annotation.</title>
        <authorList>
            <consortium name="The Broad Institute Genomics Platform"/>
            <consortium name="The Broad Institute Genome Sequencing Center for Infectious Disease"/>
            <person name="Wu L."/>
            <person name="Ma J."/>
        </authorList>
    </citation>
    <scope>NUCLEOTIDE SEQUENCE [LARGE SCALE GENOMIC DNA]</scope>
    <source>
        <strain evidence="11">JCM 17979</strain>
    </source>
</reference>
<dbReference type="InterPro" id="IPR036625">
    <property type="entry name" value="E3-bd_dom_sf"/>
</dbReference>
<feature type="domain" description="Peripheral subunit-binding (PSBD)" evidence="9">
    <location>
        <begin position="100"/>
        <end position="137"/>
    </location>
</feature>
<evidence type="ECO:0000313" key="11">
    <source>
        <dbReference type="Proteomes" id="UP001500928"/>
    </source>
</evidence>
<keyword evidence="11" id="KW-1185">Reference proteome</keyword>
<dbReference type="EMBL" id="BAABHO010000019">
    <property type="protein sequence ID" value="GAA4790899.1"/>
    <property type="molecule type" value="Genomic_DNA"/>
</dbReference>
<dbReference type="SUPFAM" id="SSF47005">
    <property type="entry name" value="Peripheral subunit-binding domain of 2-oxo acid dehydrogenase complex"/>
    <property type="match status" value="1"/>
</dbReference>
<evidence type="ECO:0000259" key="8">
    <source>
        <dbReference type="PROSITE" id="PS50968"/>
    </source>
</evidence>
<evidence type="ECO:0000256" key="5">
    <source>
        <dbReference type="ARBA" id="ARBA00023315"/>
    </source>
</evidence>
<keyword evidence="10" id="KW-0670">Pyruvate</keyword>
<dbReference type="InterPro" id="IPR023213">
    <property type="entry name" value="CAT-like_dom_sf"/>
</dbReference>
<dbReference type="InterPro" id="IPR001078">
    <property type="entry name" value="2-oxoacid_DH_actylTfrase"/>
</dbReference>
<comment type="similarity">
    <text evidence="2 6">Belongs to the 2-oxoacid dehydrogenase family.</text>
</comment>
<name>A0ABP9B5H6_9PSEU</name>
<dbReference type="InterPro" id="IPR004167">
    <property type="entry name" value="PSBD"/>
</dbReference>
<proteinExistence type="inferred from homology"/>
<dbReference type="SUPFAM" id="SSF52777">
    <property type="entry name" value="CoA-dependent acyltransferases"/>
    <property type="match status" value="1"/>
</dbReference>
<gene>
    <name evidence="10" type="ORF">GCM10023200_27530</name>
</gene>
<comment type="caution">
    <text evidence="10">The sequence shown here is derived from an EMBL/GenBank/DDBJ whole genome shotgun (WGS) entry which is preliminary data.</text>
</comment>
<feature type="domain" description="Lipoyl-binding" evidence="8">
    <location>
        <begin position="1"/>
        <end position="71"/>
    </location>
</feature>
<dbReference type="Proteomes" id="UP001500928">
    <property type="component" value="Unassembled WGS sequence"/>
</dbReference>
<dbReference type="Pfam" id="PF02817">
    <property type="entry name" value="E3_binding"/>
    <property type="match status" value="1"/>
</dbReference>
<dbReference type="PROSITE" id="PS00189">
    <property type="entry name" value="LIPOYL"/>
    <property type="match status" value="1"/>
</dbReference>
<feature type="compositionally biased region" description="Low complexity" evidence="7">
    <location>
        <begin position="75"/>
        <end position="92"/>
    </location>
</feature>
<feature type="compositionally biased region" description="Pro residues" evidence="7">
    <location>
        <begin position="93"/>
        <end position="102"/>
    </location>
</feature>
<protein>
    <recommendedName>
        <fullName evidence="6">Dihydrolipoamide acetyltransferase component of pyruvate dehydrogenase complex</fullName>
        <ecNumber evidence="6">2.3.1.-</ecNumber>
    </recommendedName>
</protein>
<comment type="cofactor">
    <cofactor evidence="1 6">
        <name>(R)-lipoate</name>
        <dbReference type="ChEBI" id="CHEBI:83088"/>
    </cofactor>
</comment>
<dbReference type="PROSITE" id="PS51826">
    <property type="entry name" value="PSBD"/>
    <property type="match status" value="1"/>
</dbReference>
<dbReference type="Pfam" id="PF00364">
    <property type="entry name" value="Biotin_lipoyl"/>
    <property type="match status" value="1"/>
</dbReference>
<dbReference type="SUPFAM" id="SSF51230">
    <property type="entry name" value="Single hybrid motif"/>
    <property type="match status" value="1"/>
</dbReference>
<keyword evidence="3 6" id="KW-0808">Transferase</keyword>